<name>A0ABY2UMH3_9GAMM</name>
<evidence type="ECO:0000313" key="2">
    <source>
        <dbReference type="Proteomes" id="UP000306791"/>
    </source>
</evidence>
<organism evidence="1 2">
    <name type="scientific">Microbulbifer harenosus</name>
    <dbReference type="NCBI Taxonomy" id="2576840"/>
    <lineage>
        <taxon>Bacteria</taxon>
        <taxon>Pseudomonadati</taxon>
        <taxon>Pseudomonadota</taxon>
        <taxon>Gammaproteobacteria</taxon>
        <taxon>Cellvibrionales</taxon>
        <taxon>Microbulbiferaceae</taxon>
        <taxon>Microbulbifer</taxon>
    </lineage>
</organism>
<dbReference type="EMBL" id="VANI01000004">
    <property type="protein sequence ID" value="TLM78966.1"/>
    <property type="molecule type" value="Genomic_DNA"/>
</dbReference>
<dbReference type="Proteomes" id="UP000306791">
    <property type="component" value="Unassembled WGS sequence"/>
</dbReference>
<dbReference type="InterPro" id="IPR024651">
    <property type="entry name" value="FAD-SLDH_ssu"/>
</dbReference>
<sequence>MEAPRLDGVDLDDERCNAWSAFTSVEVVAGGRLRELHCCLGRRRFVRNQILLGGGLAMLPTALLQAKPPELQDAASRLSKFYTVSQALLRPLPVNTRLDHRVAARLLAALNSEYPSFPQQLDLLPDDPGADDRHSPVAQLIVAAWFLGTVGKTLVTFERALMYRLTADIFPVPSYCTGKPGDWASAPVAYSGGV</sequence>
<proteinExistence type="predicted"/>
<evidence type="ECO:0000313" key="1">
    <source>
        <dbReference type="EMBL" id="TLM78966.1"/>
    </source>
</evidence>
<keyword evidence="2" id="KW-1185">Reference proteome</keyword>
<gene>
    <name evidence="1" type="ORF">FDY93_02315</name>
</gene>
<evidence type="ECO:0008006" key="3">
    <source>
        <dbReference type="Google" id="ProtNLM"/>
    </source>
</evidence>
<protein>
    <recommendedName>
        <fullName evidence="3">Twin-arginine translocation pathway signal</fullName>
    </recommendedName>
</protein>
<accession>A0ABY2UMH3</accession>
<dbReference type="Pfam" id="PF12318">
    <property type="entry name" value="FAD-SLDH"/>
    <property type="match status" value="1"/>
</dbReference>
<comment type="caution">
    <text evidence="1">The sequence shown here is derived from an EMBL/GenBank/DDBJ whole genome shotgun (WGS) entry which is preliminary data.</text>
</comment>
<reference evidence="1 2" key="1">
    <citation type="submission" date="2019-05" db="EMBL/GenBank/DDBJ databases">
        <title>Microbulbifer harenosus sp. nov., an alginate-degrading bacterium isolated from coastal sand.</title>
        <authorList>
            <person name="Huang H."/>
            <person name="Mo K."/>
            <person name="Bao S."/>
        </authorList>
    </citation>
    <scope>NUCLEOTIDE SEQUENCE [LARGE SCALE GENOMIC DNA]</scope>
    <source>
        <strain evidence="1 2">HB161719</strain>
    </source>
</reference>